<dbReference type="GO" id="GO:0000166">
    <property type="term" value="F:nucleotide binding"/>
    <property type="evidence" value="ECO:0007669"/>
    <property type="project" value="UniProtKB-KW"/>
</dbReference>
<dbReference type="Pfam" id="PF02867">
    <property type="entry name" value="Ribonuc_red_lgC"/>
    <property type="match status" value="1"/>
</dbReference>
<dbReference type="GO" id="GO:0031419">
    <property type="term" value="F:cobalamin binding"/>
    <property type="evidence" value="ECO:0007669"/>
    <property type="project" value="UniProtKB-KW"/>
</dbReference>
<comment type="catalytic activity">
    <reaction evidence="9 10">
        <text>a 2'-deoxyribonucleoside 5'-diphosphate + [thioredoxin]-disulfide + H2O = a ribonucleoside 5'-diphosphate + [thioredoxin]-dithiol</text>
        <dbReference type="Rhea" id="RHEA:23252"/>
        <dbReference type="Rhea" id="RHEA-COMP:10698"/>
        <dbReference type="Rhea" id="RHEA-COMP:10700"/>
        <dbReference type="ChEBI" id="CHEBI:15377"/>
        <dbReference type="ChEBI" id="CHEBI:29950"/>
        <dbReference type="ChEBI" id="CHEBI:50058"/>
        <dbReference type="ChEBI" id="CHEBI:57930"/>
        <dbReference type="ChEBI" id="CHEBI:73316"/>
        <dbReference type="EC" id="1.17.4.1"/>
    </reaction>
</comment>
<keyword evidence="7" id="KW-1015">Disulfide bond</keyword>
<dbReference type="PANTHER" id="PTHR43371">
    <property type="entry name" value="VITAMIN B12-DEPENDENT RIBONUCLEOTIDE REDUCTASE"/>
    <property type="match status" value="1"/>
</dbReference>
<gene>
    <name evidence="13" type="ORF">LMG28138_01414</name>
</gene>
<comment type="similarity">
    <text evidence="2 10">Belongs to the ribonucleoside diphosphate reductase class-2 family.</text>
</comment>
<evidence type="ECO:0000313" key="13">
    <source>
        <dbReference type="EMBL" id="CAB3781996.1"/>
    </source>
</evidence>
<keyword evidence="3 10" id="KW-0846">Cobalamin</keyword>
<feature type="region of interest" description="Disordered" evidence="11">
    <location>
        <begin position="1"/>
        <end position="36"/>
    </location>
</feature>
<dbReference type="InterPro" id="IPR013344">
    <property type="entry name" value="RNR_NrdJ/NrdZ"/>
</dbReference>
<dbReference type="Gene3D" id="3.20.70.20">
    <property type="match status" value="1"/>
</dbReference>
<dbReference type="InterPro" id="IPR000788">
    <property type="entry name" value="RNR_lg_C"/>
</dbReference>
<evidence type="ECO:0000256" key="2">
    <source>
        <dbReference type="ARBA" id="ARBA00007405"/>
    </source>
</evidence>
<dbReference type="NCBIfam" id="TIGR02504">
    <property type="entry name" value="NrdJ_Z"/>
    <property type="match status" value="1"/>
</dbReference>
<dbReference type="CDD" id="cd02888">
    <property type="entry name" value="RNR_II_dimer"/>
    <property type="match status" value="1"/>
</dbReference>
<evidence type="ECO:0000259" key="12">
    <source>
        <dbReference type="Pfam" id="PF02867"/>
    </source>
</evidence>
<comment type="function">
    <text evidence="10">Catalyzes the reduction of ribonucleotides to deoxyribonucleotides. May function to provide a pool of deoxyribonucleotide precursors for DNA repair during oxygen limitation and/or for immediate growth after restoration of oxygen.</text>
</comment>
<keyword evidence="5 10" id="KW-0547">Nucleotide-binding</keyword>
<evidence type="ECO:0000256" key="11">
    <source>
        <dbReference type="SAM" id="MobiDB-lite"/>
    </source>
</evidence>
<accession>A0A6S7B189</accession>
<dbReference type="EMBL" id="CADIKM010000004">
    <property type="protein sequence ID" value="CAB3781996.1"/>
    <property type="molecule type" value="Genomic_DNA"/>
</dbReference>
<sequence>MAEDIQHDTIAPPERHAGGQTASAARSPQSGSPPAARAAAAAVAPQAFSLEVMLEKYAKGDETHVDEIYRRVARGVALAEPEARRAEVEAEFARNFQRGALGAGRIMSAAGAGIDATLINCFVQPVGDSIQGVDENGLPGIYVALLQAAETMRRGGGVGYNFSAIRPKGARVHSTGSAASGPCSYLDVFDASCRTVESAGSRRGAQMGILDCDHPDLLEFIAAKHTKGRWNNFNVSVAVTDEFMQAVADDANWQLIHRAEPSPSLRASADLQRREDGRWVYGELRAREIWDLIMRSTYDIAEPGVVFVSRMNEDNNLRAVETIRATNPCGEQPLPAYGCCNLGPLNLTRFVVDPFAQMHGGVASFDWDGLAQSTRTQVRFLDDVLDVTLWPLPEQRTEAHAKRRIGVGFTGLGDTLVMLGLRYDTEQGRTFAQRVARHMRDEAYAASVELARERGPFPLFNAQQYLAEGTFASRLPDELKEAIRRDGIRNSHLLSIAPTGTVSLAFADNASNGIEPAFSWVYQRTKRMADGSRQSFPVEDHAYRLYRELGGNVNTLPDYFVNALEMSAHDHLEMMAAVQPFVDTSISKTVNVPADYPFDAFKDLYFNAWGRGLKGLATYRPNETLGAVLSVTPADTPSDAPDVRDLPDTELDPLRIAIEHRPRGELPAIIEKVEYLTQLGKKSLYVSVSFIEITGRLGGEDVTIERPIEFFVPAGQRDESQQWITATMRSLSLAARGGFVARNLQDLRKVSWDRGQVRLGDVKRLDGHRVPRWHDSEVAALAYAIQQILFRRGFLDEEGGQVPSRTLANLRYLRAAPGGVPVSAPASSDDDRIGPGTDDMLTVLVEKSAAGSGPHTLLPIHGRPCPTCGANAVIRKDGCDFCTACGEVGACG</sequence>
<name>A0A6S7B189_9BURK</name>
<dbReference type="SUPFAM" id="SSF51998">
    <property type="entry name" value="PFL-like glycyl radical enzymes"/>
    <property type="match status" value="1"/>
</dbReference>
<keyword evidence="8 10" id="KW-0170">Cobalt</keyword>
<evidence type="ECO:0000256" key="1">
    <source>
        <dbReference type="ARBA" id="ARBA00001922"/>
    </source>
</evidence>
<feature type="compositionally biased region" description="Basic and acidic residues" evidence="11">
    <location>
        <begin position="1"/>
        <end position="17"/>
    </location>
</feature>
<dbReference type="GO" id="GO:0004748">
    <property type="term" value="F:ribonucleoside-diphosphate reductase activity, thioredoxin disulfide as acceptor"/>
    <property type="evidence" value="ECO:0007669"/>
    <property type="project" value="UniProtKB-EC"/>
</dbReference>
<feature type="compositionally biased region" description="Low complexity" evidence="11">
    <location>
        <begin position="22"/>
        <end position="36"/>
    </location>
</feature>
<evidence type="ECO:0000256" key="8">
    <source>
        <dbReference type="ARBA" id="ARBA00023285"/>
    </source>
</evidence>
<keyword evidence="6 10" id="KW-0560">Oxidoreductase</keyword>
<protein>
    <recommendedName>
        <fullName evidence="10">Vitamin B12-dependent ribonucleotide reductase</fullName>
        <ecNumber evidence="10">1.17.4.1</ecNumber>
    </recommendedName>
</protein>
<dbReference type="InterPro" id="IPR050862">
    <property type="entry name" value="RdRp_reductase_class-2"/>
</dbReference>
<organism evidence="13 14">
    <name type="scientific">Pararobbsia alpina</name>
    <dbReference type="NCBI Taxonomy" id="621374"/>
    <lineage>
        <taxon>Bacteria</taxon>
        <taxon>Pseudomonadati</taxon>
        <taxon>Pseudomonadota</taxon>
        <taxon>Betaproteobacteria</taxon>
        <taxon>Burkholderiales</taxon>
        <taxon>Burkholderiaceae</taxon>
        <taxon>Pararobbsia</taxon>
    </lineage>
</organism>
<reference evidence="13 14" key="1">
    <citation type="submission" date="2020-04" db="EMBL/GenBank/DDBJ databases">
        <authorList>
            <person name="De Canck E."/>
        </authorList>
    </citation>
    <scope>NUCLEOTIDE SEQUENCE [LARGE SCALE GENOMIC DNA]</scope>
    <source>
        <strain evidence="13 14">LMG 28138</strain>
    </source>
</reference>
<evidence type="ECO:0000256" key="5">
    <source>
        <dbReference type="ARBA" id="ARBA00022741"/>
    </source>
</evidence>
<dbReference type="AlphaFoldDB" id="A0A6S7B189"/>
<proteinExistence type="inferred from homology"/>
<dbReference type="EC" id="1.17.4.1" evidence="10"/>
<evidence type="ECO:0000256" key="3">
    <source>
        <dbReference type="ARBA" id="ARBA00022628"/>
    </source>
</evidence>
<evidence type="ECO:0000256" key="7">
    <source>
        <dbReference type="ARBA" id="ARBA00023157"/>
    </source>
</evidence>
<evidence type="ECO:0000313" key="14">
    <source>
        <dbReference type="Proteomes" id="UP000494115"/>
    </source>
</evidence>
<dbReference type="GO" id="GO:0071897">
    <property type="term" value="P:DNA biosynthetic process"/>
    <property type="evidence" value="ECO:0007669"/>
    <property type="project" value="UniProtKB-KW"/>
</dbReference>
<dbReference type="PANTHER" id="PTHR43371:SF1">
    <property type="entry name" value="RIBONUCLEOSIDE-DIPHOSPHATE REDUCTASE"/>
    <property type="match status" value="1"/>
</dbReference>
<keyword evidence="4 10" id="KW-0237">DNA synthesis</keyword>
<evidence type="ECO:0000256" key="6">
    <source>
        <dbReference type="ARBA" id="ARBA00023002"/>
    </source>
</evidence>
<evidence type="ECO:0000256" key="9">
    <source>
        <dbReference type="ARBA" id="ARBA00047754"/>
    </source>
</evidence>
<dbReference type="Proteomes" id="UP000494115">
    <property type="component" value="Unassembled WGS sequence"/>
</dbReference>
<evidence type="ECO:0000256" key="4">
    <source>
        <dbReference type="ARBA" id="ARBA00022634"/>
    </source>
</evidence>
<evidence type="ECO:0000256" key="10">
    <source>
        <dbReference type="RuleBase" id="RU364064"/>
    </source>
</evidence>
<feature type="domain" description="Ribonucleotide reductase large subunit C-terminal" evidence="12">
    <location>
        <begin position="120"/>
        <end position="619"/>
    </location>
</feature>
<dbReference type="PRINTS" id="PR01183">
    <property type="entry name" value="RIBORDTASEM1"/>
</dbReference>
<comment type="cofactor">
    <cofactor evidence="1 10">
        <name>adenosylcob(III)alamin</name>
        <dbReference type="ChEBI" id="CHEBI:18408"/>
    </cofactor>
</comment>
<keyword evidence="14" id="KW-1185">Reference proteome</keyword>